<feature type="transmembrane region" description="Helical" evidence="4">
    <location>
        <begin position="139"/>
        <end position="161"/>
    </location>
</feature>
<dbReference type="EMBL" id="KE123886">
    <property type="protein sequence ID" value="EWC85509.1"/>
    <property type="molecule type" value="Genomic_DNA"/>
</dbReference>
<evidence type="ECO:0000313" key="6">
    <source>
        <dbReference type="EMBL" id="EWC85509.1"/>
    </source>
</evidence>
<proteinExistence type="predicted"/>
<evidence type="ECO:0000259" key="5">
    <source>
        <dbReference type="SMART" id="SM00563"/>
    </source>
</evidence>
<dbReference type="PANTHER" id="PTHR10434:SF11">
    <property type="entry name" value="1-ACYL-SN-GLYCEROL-3-PHOSPHATE ACYLTRANSFERASE"/>
    <property type="match status" value="1"/>
</dbReference>
<evidence type="ECO:0000256" key="3">
    <source>
        <dbReference type="ARBA" id="ARBA00023315"/>
    </source>
</evidence>
<evidence type="ECO:0000256" key="2">
    <source>
        <dbReference type="ARBA" id="ARBA00022837"/>
    </source>
</evidence>
<feature type="domain" description="Phospholipid/glycerol acyltransferase" evidence="5">
    <location>
        <begin position="178"/>
        <end position="301"/>
    </location>
</feature>
<dbReference type="InterPro" id="IPR011992">
    <property type="entry name" value="EF-hand-dom_pair"/>
</dbReference>
<accession>W7JWP5</accession>
<evidence type="ECO:0000256" key="4">
    <source>
        <dbReference type="SAM" id="Phobius"/>
    </source>
</evidence>
<dbReference type="InterPro" id="IPR018247">
    <property type="entry name" value="EF_Hand_1_Ca_BS"/>
</dbReference>
<dbReference type="AlphaFoldDB" id="W7JWP5"/>
<dbReference type="CDD" id="cd07989">
    <property type="entry name" value="LPLAT_AGPAT-like"/>
    <property type="match status" value="1"/>
</dbReference>
<keyword evidence="7" id="KW-1185">Reference proteome</keyword>
<dbReference type="GO" id="GO:0006654">
    <property type="term" value="P:phosphatidic acid biosynthetic process"/>
    <property type="evidence" value="ECO:0007669"/>
    <property type="project" value="TreeGrafter"/>
</dbReference>
<dbReference type="GO" id="GO:0003841">
    <property type="term" value="F:1-acylglycerol-3-phosphate O-acyltransferase activity"/>
    <property type="evidence" value="ECO:0007669"/>
    <property type="project" value="TreeGrafter"/>
</dbReference>
<dbReference type="PROSITE" id="PS00018">
    <property type="entry name" value="EF_HAND_1"/>
    <property type="match status" value="1"/>
</dbReference>
<organism evidence="6 7">
    <name type="scientific">Plasmodium falciparum (isolate NF54)</name>
    <dbReference type="NCBI Taxonomy" id="5843"/>
    <lineage>
        <taxon>Eukaryota</taxon>
        <taxon>Sar</taxon>
        <taxon>Alveolata</taxon>
        <taxon>Apicomplexa</taxon>
        <taxon>Aconoidasida</taxon>
        <taxon>Haemosporida</taxon>
        <taxon>Plasmodiidae</taxon>
        <taxon>Plasmodium</taxon>
        <taxon>Plasmodium (Laverania)</taxon>
    </lineage>
</organism>
<dbReference type="GO" id="GO:0005783">
    <property type="term" value="C:endoplasmic reticulum"/>
    <property type="evidence" value="ECO:0007669"/>
    <property type="project" value="TreeGrafter"/>
</dbReference>
<sequence length="373" mass="43776">MIWEFDDNMDNCLDYDEIYFLYLRCVNDKKKQVPSDLYNIIQFFMFDYEMNGYITVEKTLQILYVRFGREKMDQEVQEIFGDKYEDESGVEKQIFLKEYLENEKKRILMFLTLSFSLICQLSSLVIFFPLFLYSKKAKLYILGLCIQFGAYLLCSFINPFWKLVIIRKSKKKYEPTNTILFINHLSSVDPWVVNATTFPWPIKFVFKSSLLKVPIGGQALYFSGSIPLHFTKDKGGWGVKQGEVQKIMNICKEYQDMNIPLAIFPEGTRSVQGHLQLFKSGFFRFAIENNCEILPCALHGTNKVWPLKSSLFDKGTIYFSFGEPFKPTPGMTYEELRDKTRMIMYEMIKEFPDYDPEVDTLAKEFSQARGHGF</sequence>
<dbReference type="InterPro" id="IPR002123">
    <property type="entry name" value="Plipid/glycerol_acylTrfase"/>
</dbReference>
<dbReference type="SMART" id="SM00563">
    <property type="entry name" value="PlsC"/>
    <property type="match status" value="1"/>
</dbReference>
<feature type="transmembrane region" description="Helical" evidence="4">
    <location>
        <begin position="107"/>
        <end position="133"/>
    </location>
</feature>
<gene>
    <name evidence="6" type="ORF">PFNF54_05703</name>
</gene>
<dbReference type="SUPFAM" id="SSF47473">
    <property type="entry name" value="EF-hand"/>
    <property type="match status" value="1"/>
</dbReference>
<dbReference type="Proteomes" id="UP000030673">
    <property type="component" value="Unassembled WGS sequence"/>
</dbReference>
<keyword evidence="1" id="KW-0808">Transferase</keyword>
<dbReference type="PANTHER" id="PTHR10434">
    <property type="entry name" value="1-ACYL-SN-GLYCEROL-3-PHOSPHATE ACYLTRANSFERASE"/>
    <property type="match status" value="1"/>
</dbReference>
<name>W7JWP5_PLAFO</name>
<evidence type="ECO:0000313" key="7">
    <source>
        <dbReference type="Proteomes" id="UP000030673"/>
    </source>
</evidence>
<dbReference type="SUPFAM" id="SSF69593">
    <property type="entry name" value="Glycerol-3-phosphate (1)-acyltransferase"/>
    <property type="match status" value="1"/>
</dbReference>
<protein>
    <recommendedName>
        <fullName evidence="5">Phospholipid/glycerol acyltransferase domain-containing protein</fullName>
    </recommendedName>
</protein>
<keyword evidence="2" id="KW-0106">Calcium</keyword>
<keyword evidence="3" id="KW-0012">Acyltransferase</keyword>
<evidence type="ECO:0000256" key="1">
    <source>
        <dbReference type="ARBA" id="ARBA00022679"/>
    </source>
</evidence>
<reference evidence="6 7" key="1">
    <citation type="submission" date="2013-02" db="EMBL/GenBank/DDBJ databases">
        <title>The Genome Sequence of Plasmodium falciparum NF54.</title>
        <authorList>
            <consortium name="The Broad Institute Genome Sequencing Platform"/>
            <consortium name="The Broad Institute Genome Sequencing Center for Infectious Disease"/>
            <person name="Neafsey D."/>
            <person name="Cheeseman I."/>
            <person name="Volkman S."/>
            <person name="Adams J."/>
            <person name="Walker B."/>
            <person name="Young S.K."/>
            <person name="Zeng Q."/>
            <person name="Gargeya S."/>
            <person name="Fitzgerald M."/>
            <person name="Haas B."/>
            <person name="Abouelleil A."/>
            <person name="Alvarado L."/>
            <person name="Arachchi H.M."/>
            <person name="Berlin A.M."/>
            <person name="Chapman S.B."/>
            <person name="Dewar J."/>
            <person name="Goldberg J."/>
            <person name="Griggs A."/>
            <person name="Gujja S."/>
            <person name="Hansen M."/>
            <person name="Howarth C."/>
            <person name="Imamovic A."/>
            <person name="Larimer J."/>
            <person name="McCowan C."/>
            <person name="Murphy C."/>
            <person name="Neiman D."/>
            <person name="Pearson M."/>
            <person name="Priest M."/>
            <person name="Roberts A."/>
            <person name="Saif S."/>
            <person name="Shea T."/>
            <person name="Sisk P."/>
            <person name="Sykes S."/>
            <person name="Wortman J."/>
            <person name="Nusbaum C."/>
            <person name="Birren B."/>
        </authorList>
    </citation>
    <scope>NUCLEOTIDE SEQUENCE [LARGE SCALE GENOMIC DNA]</scope>
    <source>
        <strain evidence="6 7">NF54</strain>
    </source>
</reference>
<keyword evidence="4" id="KW-0812">Transmembrane</keyword>
<dbReference type="Pfam" id="PF01553">
    <property type="entry name" value="Acyltransferase"/>
    <property type="match status" value="1"/>
</dbReference>
<keyword evidence="4" id="KW-0472">Membrane</keyword>
<keyword evidence="4" id="KW-1133">Transmembrane helix</keyword>